<dbReference type="SUPFAM" id="SSF51556">
    <property type="entry name" value="Metallo-dependent hydrolases"/>
    <property type="match status" value="1"/>
</dbReference>
<evidence type="ECO:0000259" key="2">
    <source>
        <dbReference type="Pfam" id="PF07969"/>
    </source>
</evidence>
<dbReference type="STRING" id="1834516.BL253_02090"/>
<dbReference type="Pfam" id="PF07969">
    <property type="entry name" value="Amidohydro_3"/>
    <property type="match status" value="2"/>
</dbReference>
<dbReference type="RefSeq" id="WP_076813085.1">
    <property type="nucleotide sequence ID" value="NZ_MOMC01000005.1"/>
</dbReference>
<proteinExistence type="predicted"/>
<evidence type="ECO:0000313" key="3">
    <source>
        <dbReference type="EMBL" id="ONH33383.1"/>
    </source>
</evidence>
<evidence type="ECO:0000256" key="1">
    <source>
        <dbReference type="SAM" id="MobiDB-lite"/>
    </source>
</evidence>
<comment type="caution">
    <text evidence="3">The sequence shown here is derived from an EMBL/GenBank/DDBJ whole genome shotgun (WGS) entry which is preliminary data.</text>
</comment>
<feature type="region of interest" description="Disordered" evidence="1">
    <location>
        <begin position="155"/>
        <end position="201"/>
    </location>
</feature>
<dbReference type="GO" id="GO:0016810">
    <property type="term" value="F:hydrolase activity, acting on carbon-nitrogen (but not peptide) bonds"/>
    <property type="evidence" value="ECO:0007669"/>
    <property type="project" value="InterPro"/>
</dbReference>
<dbReference type="InterPro" id="IPR011059">
    <property type="entry name" value="Metal-dep_hydrolase_composite"/>
</dbReference>
<accession>A0A1V2IJL4</accession>
<gene>
    <name evidence="3" type="ORF">BL253_02090</name>
</gene>
<reference evidence="4" key="1">
    <citation type="submission" date="2016-10" db="EMBL/GenBank/DDBJ databases">
        <title>Frankia sp. NRRL B-16386 Genome sequencing.</title>
        <authorList>
            <person name="Ghodhbane-Gtari F."/>
            <person name="Swanson E."/>
            <person name="Gueddou A."/>
            <person name="Hezbri K."/>
            <person name="Ktari K."/>
            <person name="Nouioui I."/>
            <person name="Morris K."/>
            <person name="Simpson S."/>
            <person name="Abebe-Akele F."/>
            <person name="Thomas K."/>
            <person name="Gtari M."/>
            <person name="Tisa L.S."/>
        </authorList>
    </citation>
    <scope>NUCLEOTIDE SEQUENCE [LARGE SCALE GENOMIC DNA]</scope>
    <source>
        <strain evidence="4">NRRL B-16386</strain>
    </source>
</reference>
<dbReference type="SUPFAM" id="SSF51338">
    <property type="entry name" value="Composite domain of metallo-dependent hydrolases"/>
    <property type="match status" value="1"/>
</dbReference>
<feature type="domain" description="Amidohydrolase 3" evidence="2">
    <location>
        <begin position="42"/>
        <end position="150"/>
    </location>
</feature>
<dbReference type="InterPro" id="IPR013108">
    <property type="entry name" value="Amidohydro_3"/>
</dbReference>
<dbReference type="Proteomes" id="UP000188929">
    <property type="component" value="Unassembled WGS sequence"/>
</dbReference>
<protein>
    <recommendedName>
        <fullName evidence="2">Amidohydrolase 3 domain-containing protein</fullName>
    </recommendedName>
</protein>
<dbReference type="EMBL" id="MOMC01000005">
    <property type="protein sequence ID" value="ONH33383.1"/>
    <property type="molecule type" value="Genomic_DNA"/>
</dbReference>
<dbReference type="Gene3D" id="3.20.20.140">
    <property type="entry name" value="Metal-dependent hydrolases"/>
    <property type="match status" value="1"/>
</dbReference>
<name>A0A1V2IJL4_9ACTN</name>
<dbReference type="PANTHER" id="PTHR22642">
    <property type="entry name" value="IMIDAZOLONEPROPIONASE"/>
    <property type="match status" value="1"/>
</dbReference>
<evidence type="ECO:0000313" key="4">
    <source>
        <dbReference type="Proteomes" id="UP000188929"/>
    </source>
</evidence>
<feature type="domain" description="Amidohydrolase 3" evidence="2">
    <location>
        <begin position="223"/>
        <end position="542"/>
    </location>
</feature>
<organism evidence="3 4">
    <name type="scientific">Pseudofrankia asymbiotica</name>
    <dbReference type="NCBI Taxonomy" id="1834516"/>
    <lineage>
        <taxon>Bacteria</taxon>
        <taxon>Bacillati</taxon>
        <taxon>Actinomycetota</taxon>
        <taxon>Actinomycetes</taxon>
        <taxon>Frankiales</taxon>
        <taxon>Frankiaceae</taxon>
        <taxon>Pseudofrankia</taxon>
    </lineage>
</organism>
<dbReference type="OrthoDB" id="3238066at2"/>
<dbReference type="AlphaFoldDB" id="A0A1V2IJL4"/>
<sequence>MLIVNAEIDGQGGRAVRIDGGLVAAVGDGAGGDGPRARRGEEVVDARGGMLLPGLRDHHIHLLALAALASSVPVGPPAVRDAAQLAGVLRVAAAGLPPGRWVRAVGYHESVAGDLDRHALDRIVADVPVRVQHRSGALWVLNSAALAALRVPAGRTADTRTTGGPTAGGPTASGPTASGPTASGPTASGPTTGGDAAAGLPADGRFFREDDWLGQLLAAAGAGGVVERADLAAVGARLASHGVTGVTDATATTGPAQVATLRAAVEDGAIPQRLVLTGPPDLVASPAPDGATRNRPMIWWDLPGHDAEEPTRSWNGEVGRLGFGPVKIVLDDGQPVELDELAATVRAARARGRRVAVHCVTRLQLALALAALDAGGGALPGDRIEHGAVLPPDLAEPVAAAGLTVVTQPHFLAERGDAYLRDVEPDDLPWLYRCAGLLAAGIPLAAGTDAPFGGADPWASMRAAVRRRAPSGQVMGPGETLPAARALALYLGDPADPGGPPRRVVPGAPADLCLFAQPARAVLADLDPGPAVLTLVAGAVVHRAG</sequence>
<dbReference type="PANTHER" id="PTHR22642:SF2">
    <property type="entry name" value="PROTEIN LONG AFTER FAR-RED 3"/>
    <property type="match status" value="1"/>
</dbReference>
<dbReference type="InterPro" id="IPR032466">
    <property type="entry name" value="Metal_Hydrolase"/>
</dbReference>
<dbReference type="Gene3D" id="3.10.310.70">
    <property type="match status" value="1"/>
</dbReference>
<keyword evidence="4" id="KW-1185">Reference proteome</keyword>
<dbReference type="Gene3D" id="2.30.40.10">
    <property type="entry name" value="Urease, subunit C, domain 1"/>
    <property type="match status" value="1"/>
</dbReference>